<evidence type="ECO:0000313" key="14">
    <source>
        <dbReference type="EMBL" id="RYU82784.1"/>
    </source>
</evidence>
<feature type="transmembrane region" description="Helical" evidence="10">
    <location>
        <begin position="281"/>
        <end position="303"/>
    </location>
</feature>
<evidence type="ECO:0000313" key="15">
    <source>
        <dbReference type="Proteomes" id="UP000294155"/>
    </source>
</evidence>
<feature type="domain" description="Peptidase C39" evidence="13">
    <location>
        <begin position="9"/>
        <end position="129"/>
    </location>
</feature>
<evidence type="ECO:0000256" key="8">
    <source>
        <dbReference type="ARBA" id="ARBA00022989"/>
    </source>
</evidence>
<dbReference type="GO" id="GO:0008233">
    <property type="term" value="F:peptidase activity"/>
    <property type="evidence" value="ECO:0007669"/>
    <property type="project" value="InterPro"/>
</dbReference>
<dbReference type="Pfam" id="PF03412">
    <property type="entry name" value="Peptidase_C39"/>
    <property type="match status" value="1"/>
</dbReference>
<evidence type="ECO:0000256" key="9">
    <source>
        <dbReference type="ARBA" id="ARBA00023136"/>
    </source>
</evidence>
<dbReference type="Gene3D" id="1.20.1560.10">
    <property type="entry name" value="ABC transporter type 1, transmembrane domain"/>
    <property type="match status" value="1"/>
</dbReference>
<dbReference type="PROSITE" id="PS50893">
    <property type="entry name" value="ABC_TRANSPORTER_2"/>
    <property type="match status" value="1"/>
</dbReference>
<protein>
    <submittedName>
        <fullName evidence="14">Peptidase domain-containing ABC transporter</fullName>
    </submittedName>
</protein>
<comment type="subcellular location">
    <subcellularLocation>
        <location evidence="1">Cell membrane</location>
        <topology evidence="1">Multi-pass membrane protein</topology>
    </subcellularLocation>
</comment>
<dbReference type="CDD" id="cd18571">
    <property type="entry name" value="ABC_6TM_peptidase_like"/>
    <property type="match status" value="1"/>
</dbReference>
<feature type="transmembrane region" description="Helical" evidence="10">
    <location>
        <begin position="309"/>
        <end position="329"/>
    </location>
</feature>
<dbReference type="AlphaFoldDB" id="A0A4Q5LEG3"/>
<dbReference type="SUPFAM" id="SSF90123">
    <property type="entry name" value="ABC transporter transmembrane region"/>
    <property type="match status" value="1"/>
</dbReference>
<dbReference type="OrthoDB" id="1522160at2"/>
<feature type="transmembrane region" description="Helical" evidence="10">
    <location>
        <begin position="231"/>
        <end position="250"/>
    </location>
</feature>
<dbReference type="Gene3D" id="3.90.70.10">
    <property type="entry name" value="Cysteine proteinases"/>
    <property type="match status" value="1"/>
</dbReference>
<dbReference type="Gene3D" id="3.40.50.300">
    <property type="entry name" value="P-loop containing nucleotide triphosphate hydrolases"/>
    <property type="match status" value="1"/>
</dbReference>
<evidence type="ECO:0000259" key="12">
    <source>
        <dbReference type="PROSITE" id="PS50929"/>
    </source>
</evidence>
<accession>A0A4Q5LEG3</accession>
<keyword evidence="4 10" id="KW-0812">Transmembrane</keyword>
<feature type="domain" description="ABC transmembrane type-1" evidence="12">
    <location>
        <begin position="174"/>
        <end position="453"/>
    </location>
</feature>
<dbReference type="InterPro" id="IPR011527">
    <property type="entry name" value="ABC1_TM_dom"/>
</dbReference>
<feature type="domain" description="ABC transporter" evidence="11">
    <location>
        <begin position="487"/>
        <end position="723"/>
    </location>
</feature>
<evidence type="ECO:0000256" key="4">
    <source>
        <dbReference type="ARBA" id="ARBA00022692"/>
    </source>
</evidence>
<keyword evidence="8 10" id="KW-1133">Transmembrane helix</keyword>
<dbReference type="PROSITE" id="PS50929">
    <property type="entry name" value="ABC_TM1F"/>
    <property type="match status" value="1"/>
</dbReference>
<dbReference type="PROSITE" id="PS00211">
    <property type="entry name" value="ABC_TRANSPORTER_1"/>
    <property type="match status" value="1"/>
</dbReference>
<dbReference type="RefSeq" id="WP_129919766.1">
    <property type="nucleotide sequence ID" value="NZ_SEWE01000005.1"/>
</dbReference>
<dbReference type="GO" id="GO:0005886">
    <property type="term" value="C:plasma membrane"/>
    <property type="evidence" value="ECO:0007669"/>
    <property type="project" value="UniProtKB-SubCell"/>
</dbReference>
<keyword evidence="9 10" id="KW-0472">Membrane</keyword>
<dbReference type="SMART" id="SM00382">
    <property type="entry name" value="AAA"/>
    <property type="match status" value="1"/>
</dbReference>
<keyword evidence="6" id="KW-0378">Hydrolase</keyword>
<evidence type="ECO:0000259" key="11">
    <source>
        <dbReference type="PROSITE" id="PS50893"/>
    </source>
</evidence>
<organism evidence="14 15">
    <name type="scientific">Hymenobacter persicinus</name>
    <dbReference type="NCBI Taxonomy" id="2025506"/>
    <lineage>
        <taxon>Bacteria</taxon>
        <taxon>Pseudomonadati</taxon>
        <taxon>Bacteroidota</taxon>
        <taxon>Cytophagia</taxon>
        <taxon>Cytophagales</taxon>
        <taxon>Hymenobacteraceae</taxon>
        <taxon>Hymenobacter</taxon>
    </lineage>
</organism>
<keyword evidence="2" id="KW-0813">Transport</keyword>
<dbReference type="GO" id="GO:0005524">
    <property type="term" value="F:ATP binding"/>
    <property type="evidence" value="ECO:0007669"/>
    <property type="project" value="UniProtKB-KW"/>
</dbReference>
<keyword evidence="7" id="KW-0067">ATP-binding</keyword>
<evidence type="ECO:0000256" key="3">
    <source>
        <dbReference type="ARBA" id="ARBA00022475"/>
    </source>
</evidence>
<dbReference type="GO" id="GO:0006508">
    <property type="term" value="P:proteolysis"/>
    <property type="evidence" value="ECO:0007669"/>
    <property type="project" value="InterPro"/>
</dbReference>
<evidence type="ECO:0000256" key="7">
    <source>
        <dbReference type="ARBA" id="ARBA00022840"/>
    </source>
</evidence>
<dbReference type="Pfam" id="PF00664">
    <property type="entry name" value="ABC_membrane"/>
    <property type="match status" value="1"/>
</dbReference>
<dbReference type="InterPro" id="IPR017871">
    <property type="entry name" value="ABC_transporter-like_CS"/>
</dbReference>
<reference evidence="14 15" key="1">
    <citation type="submission" date="2019-02" db="EMBL/GenBank/DDBJ databases">
        <title>Bacterial novel species isolated from soil.</title>
        <authorList>
            <person name="Jung H.-Y."/>
        </authorList>
    </citation>
    <scope>NUCLEOTIDE SEQUENCE [LARGE SCALE GENOMIC DNA]</scope>
    <source>
        <strain evidence="14 15">1-3-3-3</strain>
    </source>
</reference>
<dbReference type="InterPro" id="IPR005074">
    <property type="entry name" value="Peptidase_C39"/>
</dbReference>
<evidence type="ECO:0000256" key="6">
    <source>
        <dbReference type="ARBA" id="ARBA00022801"/>
    </source>
</evidence>
<dbReference type="SUPFAM" id="SSF52540">
    <property type="entry name" value="P-loop containing nucleoside triphosphate hydrolases"/>
    <property type="match status" value="1"/>
</dbReference>
<comment type="caution">
    <text evidence="14">The sequence shown here is derived from an EMBL/GenBank/DDBJ whole genome shotgun (WGS) entry which is preliminary data.</text>
</comment>
<sequence length="729" mass="81574">MKKFPVYIQLDQMDCGPSCLRMIAKHYGKSFSLQTLRSACGLSREGVSLLGISQAAETIGFHTRGVRISFEQLLEDVTLPCIVHWKQEHFVVVYKARKGQVYVADPMNGLVTYSQEEFCENWAATAAVEHAQGIALLLEPGPTFADDAEEASQKYGFRQLFTHLYPYRRLVAQLFVGLVASSLIQLLLPFLTQSIVDIGINTQNLNFIYVVLLAQIGLFVGRTSIEFIRSWILLHISVRINISILTDFLIKLMRLPLSFFDVKLFGDIMQRMNDQRRIESFLTGASLDIAFSLFNLLVFGAVLLYFNTAIFLVFFGGSLLYTGWVVLFLKQRRKLDFKRFEFQSKEQSALVELVSGMQEIKLANAETQKRWRWEALRARLFRLNTKSLALNQAQQTGAHFINEGKNIITTFLAAKAVISGDMTLGAMLSVQYIIGQLNSPIEQLITFLQTLQEAKISLERLSEIHEMEDEEPAALTPVPIRYEQQDIVVSNMSFGYGTAGAGYTLDNISLTIPAGKTTAIVGMSGSGKTTLLKLLLKFYTPSAGGIQLGSTNLKDISHHLWRDNCGVVGQDGFIFSDTIANNIAVGQEAIDMVRLRHAVTVANIAGFVETLPLGYNTKIGAEGNGISQGQKQRILIARAVYKNPDYIFFDEATNALDANNEIRIMNNLEDFFQGRTVIVVAHRLSTVRNADQIIVLENGQIVEQGNHHELVYQEGKYYELIKNQLELGA</sequence>
<evidence type="ECO:0000259" key="13">
    <source>
        <dbReference type="PROSITE" id="PS50990"/>
    </source>
</evidence>
<dbReference type="InterPro" id="IPR036640">
    <property type="entry name" value="ABC1_TM_sf"/>
</dbReference>
<dbReference type="InterPro" id="IPR003439">
    <property type="entry name" value="ABC_transporter-like_ATP-bd"/>
</dbReference>
<dbReference type="FunFam" id="3.40.50.300:FF:000299">
    <property type="entry name" value="ABC transporter ATP-binding protein/permease"/>
    <property type="match status" value="1"/>
</dbReference>
<proteinExistence type="predicted"/>
<dbReference type="Proteomes" id="UP000294155">
    <property type="component" value="Unassembled WGS sequence"/>
</dbReference>
<dbReference type="PANTHER" id="PTHR43394">
    <property type="entry name" value="ATP-DEPENDENT PERMEASE MDL1, MITOCHONDRIAL"/>
    <property type="match status" value="1"/>
</dbReference>
<dbReference type="PROSITE" id="PS50990">
    <property type="entry name" value="PEPTIDASE_C39"/>
    <property type="match status" value="1"/>
</dbReference>
<feature type="transmembrane region" description="Helical" evidence="10">
    <location>
        <begin position="204"/>
        <end position="225"/>
    </location>
</feature>
<gene>
    <name evidence="14" type="ORF">EWM57_03590</name>
</gene>
<name>A0A4Q5LEG3_9BACT</name>
<evidence type="ECO:0000256" key="2">
    <source>
        <dbReference type="ARBA" id="ARBA00022448"/>
    </source>
</evidence>
<feature type="transmembrane region" description="Helical" evidence="10">
    <location>
        <begin position="170"/>
        <end position="192"/>
    </location>
</feature>
<dbReference type="InterPro" id="IPR027417">
    <property type="entry name" value="P-loop_NTPase"/>
</dbReference>
<dbReference type="PANTHER" id="PTHR43394:SF1">
    <property type="entry name" value="ATP-BINDING CASSETTE SUB-FAMILY B MEMBER 10, MITOCHONDRIAL"/>
    <property type="match status" value="1"/>
</dbReference>
<dbReference type="GO" id="GO:0016887">
    <property type="term" value="F:ATP hydrolysis activity"/>
    <property type="evidence" value="ECO:0007669"/>
    <property type="project" value="InterPro"/>
</dbReference>
<dbReference type="EMBL" id="SEWE01000005">
    <property type="protein sequence ID" value="RYU82784.1"/>
    <property type="molecule type" value="Genomic_DNA"/>
</dbReference>
<dbReference type="Pfam" id="PF00005">
    <property type="entry name" value="ABC_tran"/>
    <property type="match status" value="1"/>
</dbReference>
<keyword evidence="5" id="KW-0547">Nucleotide-binding</keyword>
<dbReference type="GO" id="GO:0015421">
    <property type="term" value="F:ABC-type oligopeptide transporter activity"/>
    <property type="evidence" value="ECO:0007669"/>
    <property type="project" value="TreeGrafter"/>
</dbReference>
<dbReference type="CDD" id="cd02418">
    <property type="entry name" value="Peptidase_C39B"/>
    <property type="match status" value="1"/>
</dbReference>
<evidence type="ECO:0000256" key="5">
    <source>
        <dbReference type="ARBA" id="ARBA00022741"/>
    </source>
</evidence>
<keyword evidence="15" id="KW-1185">Reference proteome</keyword>
<evidence type="ECO:0000256" key="10">
    <source>
        <dbReference type="SAM" id="Phobius"/>
    </source>
</evidence>
<dbReference type="InterPro" id="IPR039421">
    <property type="entry name" value="Type_1_exporter"/>
</dbReference>
<keyword evidence="3" id="KW-1003">Cell membrane</keyword>
<evidence type="ECO:0000256" key="1">
    <source>
        <dbReference type="ARBA" id="ARBA00004651"/>
    </source>
</evidence>
<dbReference type="InterPro" id="IPR003593">
    <property type="entry name" value="AAA+_ATPase"/>
</dbReference>